<protein>
    <submittedName>
        <fullName evidence="1">Uncharacterized protein</fullName>
    </submittedName>
</protein>
<gene>
    <name evidence="1" type="ORF">Anapl_09091</name>
</gene>
<organism evidence="1 2">
    <name type="scientific">Anas platyrhynchos</name>
    <name type="common">Mallard</name>
    <name type="synonym">Anas boschas</name>
    <dbReference type="NCBI Taxonomy" id="8839"/>
    <lineage>
        <taxon>Eukaryota</taxon>
        <taxon>Metazoa</taxon>
        <taxon>Chordata</taxon>
        <taxon>Craniata</taxon>
        <taxon>Vertebrata</taxon>
        <taxon>Euteleostomi</taxon>
        <taxon>Archelosauria</taxon>
        <taxon>Archosauria</taxon>
        <taxon>Dinosauria</taxon>
        <taxon>Saurischia</taxon>
        <taxon>Theropoda</taxon>
        <taxon>Coelurosauria</taxon>
        <taxon>Aves</taxon>
        <taxon>Neognathae</taxon>
        <taxon>Galloanserae</taxon>
        <taxon>Anseriformes</taxon>
        <taxon>Anatidae</taxon>
        <taxon>Anatinae</taxon>
        <taxon>Anas</taxon>
    </lineage>
</organism>
<dbReference type="AlphaFoldDB" id="R0L2V2"/>
<dbReference type="EMBL" id="KB744195">
    <property type="protein sequence ID" value="EOA95749.1"/>
    <property type="molecule type" value="Genomic_DNA"/>
</dbReference>
<accession>R0L2V2</accession>
<evidence type="ECO:0000313" key="2">
    <source>
        <dbReference type="Proteomes" id="UP000296049"/>
    </source>
</evidence>
<evidence type="ECO:0000313" key="1">
    <source>
        <dbReference type="EMBL" id="EOA95749.1"/>
    </source>
</evidence>
<reference evidence="2" key="1">
    <citation type="journal article" date="2013" name="Nat. Genet.">
        <title>The duck genome and transcriptome provide insight into an avian influenza virus reservoir species.</title>
        <authorList>
            <person name="Huang Y."/>
            <person name="Li Y."/>
            <person name="Burt D.W."/>
            <person name="Chen H."/>
            <person name="Zhang Y."/>
            <person name="Qian W."/>
            <person name="Kim H."/>
            <person name="Gan S."/>
            <person name="Zhao Y."/>
            <person name="Li J."/>
            <person name="Yi K."/>
            <person name="Feng H."/>
            <person name="Zhu P."/>
            <person name="Li B."/>
            <person name="Liu Q."/>
            <person name="Fairley S."/>
            <person name="Magor K.E."/>
            <person name="Du Z."/>
            <person name="Hu X."/>
            <person name="Goodman L."/>
            <person name="Tafer H."/>
            <person name="Vignal A."/>
            <person name="Lee T."/>
            <person name="Kim K.W."/>
            <person name="Sheng Z."/>
            <person name="An Y."/>
            <person name="Searle S."/>
            <person name="Herrero J."/>
            <person name="Groenen M.A."/>
            <person name="Crooijmans R.P."/>
            <person name="Faraut T."/>
            <person name="Cai Q."/>
            <person name="Webster R.G."/>
            <person name="Aldridge J.R."/>
            <person name="Warren W.C."/>
            <person name="Bartschat S."/>
            <person name="Kehr S."/>
            <person name="Marz M."/>
            <person name="Stadler P.F."/>
            <person name="Smith J."/>
            <person name="Kraus R.H."/>
            <person name="Zhao Y."/>
            <person name="Ren L."/>
            <person name="Fei J."/>
            <person name="Morisson M."/>
            <person name="Kaiser P."/>
            <person name="Griffin D.K."/>
            <person name="Rao M."/>
            <person name="Pitel F."/>
            <person name="Wang J."/>
            <person name="Li N."/>
        </authorList>
    </citation>
    <scope>NUCLEOTIDE SEQUENCE [LARGE SCALE GENOMIC DNA]</scope>
</reference>
<dbReference type="Proteomes" id="UP000296049">
    <property type="component" value="Unassembled WGS sequence"/>
</dbReference>
<sequence>MPNAAEQGLEECNEKTCYKVTHNSKKNNPPFSAYNTAVLKPSSKQWTVTDLYIIVMKSGKLIVNAFHRLHQAQFIYWSSLKQEKLDAVKPETKIVKQLIGAYFTIGQGVKVHMAEQIVSDITLLLGAKAVKPKLKKTLTKVTLTVPHRGHTEAQSEAWCLLHLSHVQNTSSARSSSAEQPGNRPAITLQALPCPWMDMAPLFWIESRFYPVCASDEEVVEFAFFESCQRPYGVVNALRCSCSKQLQQQQQQKFIYRLKMLLISD</sequence>
<keyword evidence="2" id="KW-1185">Reference proteome</keyword>
<proteinExistence type="predicted"/>
<name>R0L2V2_ANAPL</name>